<dbReference type="EMBL" id="MU273499">
    <property type="protein sequence ID" value="KAI0034506.1"/>
    <property type="molecule type" value="Genomic_DNA"/>
</dbReference>
<name>A0ACB8QT10_9AGAM</name>
<proteinExistence type="predicted"/>
<evidence type="ECO:0000313" key="1">
    <source>
        <dbReference type="EMBL" id="KAI0034506.1"/>
    </source>
</evidence>
<keyword evidence="2" id="KW-1185">Reference proteome</keyword>
<dbReference type="Proteomes" id="UP000814128">
    <property type="component" value="Unassembled WGS sequence"/>
</dbReference>
<protein>
    <submittedName>
        <fullName evidence="1">Uncharacterized protein</fullName>
    </submittedName>
</protein>
<organism evidence="1 2">
    <name type="scientific">Vararia minispora EC-137</name>
    <dbReference type="NCBI Taxonomy" id="1314806"/>
    <lineage>
        <taxon>Eukaryota</taxon>
        <taxon>Fungi</taxon>
        <taxon>Dikarya</taxon>
        <taxon>Basidiomycota</taxon>
        <taxon>Agaricomycotina</taxon>
        <taxon>Agaricomycetes</taxon>
        <taxon>Russulales</taxon>
        <taxon>Lachnocladiaceae</taxon>
        <taxon>Vararia</taxon>
    </lineage>
</organism>
<comment type="caution">
    <text evidence="1">The sequence shown here is derived from an EMBL/GenBank/DDBJ whole genome shotgun (WGS) entry which is preliminary data.</text>
</comment>
<sequence length="139" mass="15450">MPNTIPTGMYTLMNVRYSNIIMLPDNSDGTPVIASVKSGGGSNVWHIEEQGNGRYTLRNRGESTYAWVGNRQPLGATVVGRPSSQQFTIEETREPHKYTIGTSDTSHYWGLPDGEMGSAVELRASSTDKGNWWTFTRTY</sequence>
<evidence type="ECO:0000313" key="2">
    <source>
        <dbReference type="Proteomes" id="UP000814128"/>
    </source>
</evidence>
<reference evidence="1" key="2">
    <citation type="journal article" date="2022" name="New Phytol.">
        <title>Evolutionary transition to the ectomycorrhizal habit in the genomes of a hyperdiverse lineage of mushroom-forming fungi.</title>
        <authorList>
            <person name="Looney B."/>
            <person name="Miyauchi S."/>
            <person name="Morin E."/>
            <person name="Drula E."/>
            <person name="Courty P.E."/>
            <person name="Kohler A."/>
            <person name="Kuo A."/>
            <person name="LaButti K."/>
            <person name="Pangilinan J."/>
            <person name="Lipzen A."/>
            <person name="Riley R."/>
            <person name="Andreopoulos W."/>
            <person name="He G."/>
            <person name="Johnson J."/>
            <person name="Nolan M."/>
            <person name="Tritt A."/>
            <person name="Barry K.W."/>
            <person name="Grigoriev I.V."/>
            <person name="Nagy L.G."/>
            <person name="Hibbett D."/>
            <person name="Henrissat B."/>
            <person name="Matheny P.B."/>
            <person name="Labbe J."/>
            <person name="Martin F.M."/>
        </authorList>
    </citation>
    <scope>NUCLEOTIDE SEQUENCE</scope>
    <source>
        <strain evidence="1">EC-137</strain>
    </source>
</reference>
<accession>A0ACB8QT10</accession>
<gene>
    <name evidence="1" type="ORF">K488DRAFT_83912</name>
</gene>
<reference evidence="1" key="1">
    <citation type="submission" date="2021-02" db="EMBL/GenBank/DDBJ databases">
        <authorList>
            <consortium name="DOE Joint Genome Institute"/>
            <person name="Ahrendt S."/>
            <person name="Looney B.P."/>
            <person name="Miyauchi S."/>
            <person name="Morin E."/>
            <person name="Drula E."/>
            <person name="Courty P.E."/>
            <person name="Chicoki N."/>
            <person name="Fauchery L."/>
            <person name="Kohler A."/>
            <person name="Kuo A."/>
            <person name="Labutti K."/>
            <person name="Pangilinan J."/>
            <person name="Lipzen A."/>
            <person name="Riley R."/>
            <person name="Andreopoulos W."/>
            <person name="He G."/>
            <person name="Johnson J."/>
            <person name="Barry K.W."/>
            <person name="Grigoriev I.V."/>
            <person name="Nagy L."/>
            <person name="Hibbett D."/>
            <person name="Henrissat B."/>
            <person name="Matheny P.B."/>
            <person name="Labbe J."/>
            <person name="Martin F."/>
        </authorList>
    </citation>
    <scope>NUCLEOTIDE SEQUENCE</scope>
    <source>
        <strain evidence="1">EC-137</strain>
    </source>
</reference>